<dbReference type="GO" id="GO:0032259">
    <property type="term" value="P:methylation"/>
    <property type="evidence" value="ECO:0007669"/>
    <property type="project" value="UniProtKB-KW"/>
</dbReference>
<accession>A0ABX8S535</accession>
<evidence type="ECO:0000259" key="1">
    <source>
        <dbReference type="Pfam" id="PF05050"/>
    </source>
</evidence>
<dbReference type="InterPro" id="IPR006342">
    <property type="entry name" value="FkbM_mtfrase"/>
</dbReference>
<dbReference type="EMBL" id="CP079105">
    <property type="protein sequence ID" value="QXQ12868.1"/>
    <property type="molecule type" value="Genomic_DNA"/>
</dbReference>
<keyword evidence="2" id="KW-0489">Methyltransferase</keyword>
<keyword evidence="3" id="KW-1185">Reference proteome</keyword>
<sequence>MAVLLDYAQRARDRFVMRKWVREYDPYLLGLHGVIHVGANSGQERAYYEAAGLRVVWVEPIPSVFAELTQNIRPYPRQRALEYLLSDVDGATYEFKISNNDGLSSSIFDLSLHTEVWPEVNYVGEVSLQSTRFDTMVEAEKIDLAGYEALIMDTQGSELLVLKGADELVRNFKYIKTEAADFEMYAGCALAGDLSEYLDGFGFKEIRRKKFADGPTEGSGVYDIVFERS</sequence>
<name>A0ABX8S535_9ACTN</name>
<dbReference type="InterPro" id="IPR053188">
    <property type="entry name" value="FkbM_Methyltransferase"/>
</dbReference>
<dbReference type="PANTHER" id="PTHR36973">
    <property type="entry name" value="SLL1456 PROTEIN-RELATED"/>
    <property type="match status" value="1"/>
</dbReference>
<keyword evidence="2" id="KW-0808">Transferase</keyword>
<dbReference type="InterPro" id="IPR029063">
    <property type="entry name" value="SAM-dependent_MTases_sf"/>
</dbReference>
<feature type="domain" description="Methyltransferase FkbM" evidence="1">
    <location>
        <begin position="36"/>
        <end position="204"/>
    </location>
</feature>
<dbReference type="Proteomes" id="UP000887023">
    <property type="component" value="Chromosome"/>
</dbReference>
<dbReference type="PANTHER" id="PTHR36973:SF4">
    <property type="entry name" value="NODULATION PROTEIN"/>
    <property type="match status" value="1"/>
</dbReference>
<dbReference type="Pfam" id="PF05050">
    <property type="entry name" value="Methyltransf_21"/>
    <property type="match status" value="1"/>
</dbReference>
<reference evidence="2" key="1">
    <citation type="submission" date="2021-07" db="EMBL/GenBank/DDBJ databases">
        <title>Candidatus Kaistella beijingensis sp. nov. isolated from a municipal wastewater treatment plant is involved in sludge foaming.</title>
        <authorList>
            <person name="Song Y."/>
            <person name="Liu S.-J."/>
        </authorList>
    </citation>
    <scope>NUCLEOTIDE SEQUENCE</scope>
    <source>
        <strain evidence="2">DSM 43998</strain>
    </source>
</reference>
<protein>
    <submittedName>
        <fullName evidence="2">FkbM family methyltransferase</fullName>
    </submittedName>
</protein>
<evidence type="ECO:0000313" key="3">
    <source>
        <dbReference type="Proteomes" id="UP000887023"/>
    </source>
</evidence>
<dbReference type="Gene3D" id="3.40.50.150">
    <property type="entry name" value="Vaccinia Virus protein VP39"/>
    <property type="match status" value="1"/>
</dbReference>
<organism evidence="2 3">
    <name type="scientific">Skermania pinensis</name>
    <dbReference type="NCBI Taxonomy" id="39122"/>
    <lineage>
        <taxon>Bacteria</taxon>
        <taxon>Bacillati</taxon>
        <taxon>Actinomycetota</taxon>
        <taxon>Actinomycetes</taxon>
        <taxon>Mycobacteriales</taxon>
        <taxon>Gordoniaceae</taxon>
        <taxon>Skermania</taxon>
    </lineage>
</organism>
<dbReference type="RefSeq" id="WP_066467632.1">
    <property type="nucleotide sequence ID" value="NZ_CBCRUZ010000002.1"/>
</dbReference>
<dbReference type="GO" id="GO:0008168">
    <property type="term" value="F:methyltransferase activity"/>
    <property type="evidence" value="ECO:0007669"/>
    <property type="project" value="UniProtKB-KW"/>
</dbReference>
<proteinExistence type="predicted"/>
<dbReference type="SUPFAM" id="SSF53335">
    <property type="entry name" value="S-adenosyl-L-methionine-dependent methyltransferases"/>
    <property type="match status" value="1"/>
</dbReference>
<dbReference type="NCBIfam" id="TIGR01444">
    <property type="entry name" value="fkbM_fam"/>
    <property type="match status" value="1"/>
</dbReference>
<gene>
    <name evidence="2" type="ORF">KV203_13180</name>
</gene>
<evidence type="ECO:0000313" key="2">
    <source>
        <dbReference type="EMBL" id="QXQ12868.1"/>
    </source>
</evidence>